<keyword evidence="4" id="KW-1185">Reference proteome</keyword>
<feature type="chain" id="PRO_5002429984" description="Lipocalin-like domain-containing protein" evidence="1">
    <location>
        <begin position="27"/>
        <end position="167"/>
    </location>
</feature>
<dbReference type="AlphaFoldDB" id="A0A0E9MY65"/>
<evidence type="ECO:0000313" key="3">
    <source>
        <dbReference type="EMBL" id="GAO42438.1"/>
    </source>
</evidence>
<gene>
    <name evidence="3" type="ORF">FPE01S_01_14530</name>
</gene>
<dbReference type="PROSITE" id="PS51257">
    <property type="entry name" value="PROKAR_LIPOPROTEIN"/>
    <property type="match status" value="1"/>
</dbReference>
<sequence length="167" mass="18405">MKRFFPITIKSAAARLGLLVAGMAFLGGGCQKASGDEELNTATRTQLLTTGSWKLVAHTFDPAVDLDGDGQADDTDYYQYYEPCEKDDFITFHTDESGTIDEGPLKCDAGDPQTYDMSWNWNNDETVLYANGQQITIIELTSTTMKGTVTENFSGTTQVTMTLTFKH</sequence>
<feature type="signal peptide" evidence="1">
    <location>
        <begin position="1"/>
        <end position="26"/>
    </location>
</feature>
<comment type="caution">
    <text evidence="3">The sequence shown here is derived from an EMBL/GenBank/DDBJ whole genome shotgun (WGS) entry which is preliminary data.</text>
</comment>
<keyword evidence="1" id="KW-0732">Signal</keyword>
<dbReference type="OrthoDB" id="799390at2"/>
<evidence type="ECO:0000313" key="4">
    <source>
        <dbReference type="Proteomes" id="UP000033121"/>
    </source>
</evidence>
<dbReference type="Pfam" id="PF13648">
    <property type="entry name" value="Lipocalin_4"/>
    <property type="match status" value="1"/>
</dbReference>
<dbReference type="STRING" id="1220578.FPE01S_01_14530"/>
<protein>
    <recommendedName>
        <fullName evidence="2">Lipocalin-like domain-containing protein</fullName>
    </recommendedName>
</protein>
<reference evidence="3 4" key="1">
    <citation type="submission" date="2015-04" db="EMBL/GenBank/DDBJ databases">
        <title>Whole genome shotgun sequence of Flavihumibacter petaseus NBRC 106054.</title>
        <authorList>
            <person name="Miyazawa S."/>
            <person name="Hosoyama A."/>
            <person name="Hashimoto M."/>
            <person name="Noguchi M."/>
            <person name="Tsuchikane K."/>
            <person name="Ohji S."/>
            <person name="Yamazoe A."/>
            <person name="Ichikawa N."/>
            <person name="Kimura A."/>
            <person name="Fujita N."/>
        </authorList>
    </citation>
    <scope>NUCLEOTIDE SEQUENCE [LARGE SCALE GENOMIC DNA]</scope>
    <source>
        <strain evidence="3 4">NBRC 106054</strain>
    </source>
</reference>
<accession>A0A0E9MY65</accession>
<evidence type="ECO:0000256" key="1">
    <source>
        <dbReference type="SAM" id="SignalP"/>
    </source>
</evidence>
<organism evidence="3 4">
    <name type="scientific">Flavihumibacter petaseus NBRC 106054</name>
    <dbReference type="NCBI Taxonomy" id="1220578"/>
    <lineage>
        <taxon>Bacteria</taxon>
        <taxon>Pseudomonadati</taxon>
        <taxon>Bacteroidota</taxon>
        <taxon>Chitinophagia</taxon>
        <taxon>Chitinophagales</taxon>
        <taxon>Chitinophagaceae</taxon>
        <taxon>Flavihumibacter</taxon>
    </lineage>
</organism>
<dbReference type="InterPro" id="IPR024311">
    <property type="entry name" value="Lipocalin-like"/>
</dbReference>
<feature type="domain" description="Lipocalin-like" evidence="2">
    <location>
        <begin position="50"/>
        <end position="146"/>
    </location>
</feature>
<dbReference type="Proteomes" id="UP000033121">
    <property type="component" value="Unassembled WGS sequence"/>
</dbReference>
<dbReference type="RefSeq" id="WP_046368130.1">
    <property type="nucleotide sequence ID" value="NZ_BBWV01000001.1"/>
</dbReference>
<dbReference type="EMBL" id="BBWV01000001">
    <property type="protein sequence ID" value="GAO42438.1"/>
    <property type="molecule type" value="Genomic_DNA"/>
</dbReference>
<name>A0A0E9MY65_9BACT</name>
<proteinExistence type="predicted"/>
<evidence type="ECO:0000259" key="2">
    <source>
        <dbReference type="Pfam" id="PF13648"/>
    </source>
</evidence>